<accession>A0A6C0JKY6</accession>
<evidence type="ECO:0000256" key="1">
    <source>
        <dbReference type="SAM" id="MobiDB-lite"/>
    </source>
</evidence>
<evidence type="ECO:0000313" key="2">
    <source>
        <dbReference type="EMBL" id="QHU05701.1"/>
    </source>
</evidence>
<feature type="region of interest" description="Disordered" evidence="1">
    <location>
        <begin position="78"/>
        <end position="113"/>
    </location>
</feature>
<reference evidence="2" key="1">
    <citation type="journal article" date="2020" name="Nature">
        <title>Giant virus diversity and host interactions through global metagenomics.</title>
        <authorList>
            <person name="Schulz F."/>
            <person name="Roux S."/>
            <person name="Paez-Espino D."/>
            <person name="Jungbluth S."/>
            <person name="Walsh D.A."/>
            <person name="Denef V.J."/>
            <person name="McMahon K.D."/>
            <person name="Konstantinidis K.T."/>
            <person name="Eloe-Fadrosh E.A."/>
            <person name="Kyrpides N.C."/>
            <person name="Woyke T."/>
        </authorList>
    </citation>
    <scope>NUCLEOTIDE SEQUENCE</scope>
    <source>
        <strain evidence="2">GVMAG-M-3300027736-24</strain>
    </source>
</reference>
<organism evidence="2">
    <name type="scientific">viral metagenome</name>
    <dbReference type="NCBI Taxonomy" id="1070528"/>
    <lineage>
        <taxon>unclassified sequences</taxon>
        <taxon>metagenomes</taxon>
        <taxon>organismal metagenomes</taxon>
    </lineage>
</organism>
<feature type="region of interest" description="Disordered" evidence="1">
    <location>
        <begin position="456"/>
        <end position="489"/>
    </location>
</feature>
<sequence length="856" mass="100591">MALIARKPYVKINIVKYPTTFFYEKMRILNDDFSNDLTNKFFKEIVAEKIAIPLPSTIKEKDIVDKIKVLLEKVHNGEDEEKSETKSQTTNATTNATKSETKSETNATKSETKKAKRNNYIGVDCIKIIGDHILQYNIKKLWFNNTNTIFLFPIISTSNDHGEKLLLSQQVKLYNEILQKNGIFGKDVCTGNGKDSTLPVKKDNDKPNGLGNTLEFLNLISEDDEDIESFKSRLTKNLELIEQKIKDRENDDNLERIGPCKQFQNIIFFVNKINGEEDPIFFKYYKKGLKKEFVAVLKEQLSKFFNSRKFGNQETSFNNTLPDANNIEKLTKDSIISKLKKPEYGEYDQKDINDDIDNIQLLLEKFKMFYKRETDETFKKSITSSDNSDIFNIFMRFNNLDTPAITDEIIANRDTLYMFKEMGKKPKIGFFYVSNLERHQYIFNLDLIENKKYKDSNPDTIKNSNSGKKDKKQEKSQDDQDEKQDDDNAADLEESLIINPLLEIKDSTRKTLVEVKLEFGKLIFRNIQKNIRQNYEPENEIIYYGQRKSYDYYRWFNHRMIDTSLTDNINIRFFKDTIYDVKSLKAYLNSENKLLKDTRIALEFLKINSSPEILKYNDFIFNNFKGNINPHLYLTQADNFLFEETIKKGIVDILFEKNSLVYIKDTKQVSEKEKEGSTKDNYKIIKYKYVPILGKEPVNKLEIIYKHFKEKVTTSVDELEFNYYKNPNNLKSYIDEKNKLSNPPITTNSKVKLDKTDKVIPPELLTQLVNIKKTLGMLIVDVSKDVFSNPVSLYLAAECKTRSKRLKDTYYNIKKYFKGGTNKKKRKMTRKRKIQNKYKNKRFIHKSRRRPILRRI</sequence>
<feature type="compositionally biased region" description="Basic and acidic residues" evidence="1">
    <location>
        <begin position="467"/>
        <end position="478"/>
    </location>
</feature>
<feature type="compositionally biased region" description="Acidic residues" evidence="1">
    <location>
        <begin position="479"/>
        <end position="489"/>
    </location>
</feature>
<dbReference type="EMBL" id="MN740418">
    <property type="protein sequence ID" value="QHU05701.1"/>
    <property type="molecule type" value="Genomic_DNA"/>
</dbReference>
<feature type="compositionally biased region" description="Polar residues" evidence="1">
    <location>
        <begin position="86"/>
        <end position="109"/>
    </location>
</feature>
<proteinExistence type="predicted"/>
<name>A0A6C0JKY6_9ZZZZ</name>
<dbReference type="AlphaFoldDB" id="A0A6C0JKY6"/>
<protein>
    <submittedName>
        <fullName evidence="2">Uncharacterized protein</fullName>
    </submittedName>
</protein>